<gene>
    <name evidence="2" type="primary">ORF183</name>
    <name evidence="2" type="ORF">HusqMp41</name>
</gene>
<dbReference type="AlphaFoldDB" id="H9M842"/>
<protein>
    <submittedName>
        <fullName evidence="2">Uncharacterized protein</fullName>
    </submittedName>
</protein>
<accession>H9M842</accession>
<keyword evidence="1" id="KW-0812">Transmembrane</keyword>
<geneLocation type="mitochondrion" evidence="2"/>
<proteinExistence type="predicted"/>
<sequence>MHQKTMKADNLFRSALLEAAGSKKEAKKNETAIKKIRTVFFSIDTGFRFLQPYLIIFLLHKQSLRPDLRRRPFPYLLYHLSYTSPIITLAITEKITGIRAKSRLNQHLRCVCFLVRLLLCRAKKNRSAKKQSAGNKTRSGTKSCWLYERGPRKTNIFSTPFRFDTPRRVQVQMKPSALLRFAN</sequence>
<evidence type="ECO:0000256" key="1">
    <source>
        <dbReference type="SAM" id="Phobius"/>
    </source>
</evidence>
<evidence type="ECO:0000313" key="2">
    <source>
        <dbReference type="EMBL" id="AEV55749.1"/>
    </source>
</evidence>
<dbReference type="RefSeq" id="YP_006234283.1">
    <property type="nucleotide sequence ID" value="NC_017755.1"/>
</dbReference>
<reference evidence="2" key="1">
    <citation type="journal article" date="2012" name="PLoS ONE">
        <title>The Mitochondrial Genome of the Lycophyte Huperzia squarrosa: The Most Archaic Form in Vascular Plants.</title>
        <authorList>
            <person name="Liu Y."/>
            <person name="Wang B."/>
            <person name="Cui P."/>
            <person name="Li L."/>
            <person name="Xue J.Y."/>
            <person name="Yu J."/>
            <person name="Qiu Y.L."/>
        </authorList>
    </citation>
    <scope>NUCLEOTIDE SEQUENCE</scope>
</reference>
<keyword evidence="2" id="KW-0496">Mitochondrion</keyword>
<keyword evidence="1" id="KW-0472">Membrane</keyword>
<keyword evidence="1" id="KW-1133">Transmembrane helix</keyword>
<feature type="transmembrane region" description="Helical" evidence="1">
    <location>
        <begin position="72"/>
        <end position="92"/>
    </location>
</feature>
<feature type="transmembrane region" description="Helical" evidence="1">
    <location>
        <begin position="38"/>
        <end position="60"/>
    </location>
</feature>
<organism evidence="2">
    <name type="scientific">Phlegmariurus squarrosus</name>
    <name type="common">Rock tassel fern</name>
    <name type="synonym">Lycopodium squarrosum</name>
    <dbReference type="NCBI Taxonomy" id="73615"/>
    <lineage>
        <taxon>Eukaryota</taxon>
        <taxon>Viridiplantae</taxon>
        <taxon>Streptophyta</taxon>
        <taxon>Embryophyta</taxon>
        <taxon>Tracheophyta</taxon>
        <taxon>Lycopodiopsida</taxon>
        <taxon>Lycopodiales</taxon>
        <taxon>Lycopodiaceae</taxon>
        <taxon>Huperzioideae</taxon>
        <taxon>Phlegmariurus</taxon>
    </lineage>
</organism>
<dbReference type="GeneID" id="12354546"/>
<dbReference type="EMBL" id="JQ002659">
    <property type="protein sequence ID" value="AEV55749.1"/>
    <property type="molecule type" value="Genomic_DNA"/>
</dbReference>
<name>H9M842_PHLSQ</name>